<evidence type="ECO:0000259" key="1">
    <source>
        <dbReference type="Pfam" id="PF26351"/>
    </source>
</evidence>
<accession>A0A9D1UAK6</accession>
<sequence length="253" mass="29532">MFESREGLINQDRFEQAKKKVIGTDRQRLGIGTLSEKTVHAVLKNYYEPDEDKQEIPIENFVADIYSQGEIIEIQTRQFNKMRDKLKCFLSLYPVTIVYPIPREKWLIWIDEESGEASPKRKSPAKGNPYLAFIELYRIKMFLKDPNLRLKIVLLDMEEYRLLNGWSRDKKKGSTRFDRIPTQLVKEVDITCLQDYLQFVPWELAESFTSRDFAKAAHIPVSLARTVLNILSYVGVVKQVGKAGNSFLYQTVW</sequence>
<organism evidence="2 3">
    <name type="scientific">Candidatus Acetatifactor stercoripullorum</name>
    <dbReference type="NCBI Taxonomy" id="2838414"/>
    <lineage>
        <taxon>Bacteria</taxon>
        <taxon>Bacillati</taxon>
        <taxon>Bacillota</taxon>
        <taxon>Clostridia</taxon>
        <taxon>Lachnospirales</taxon>
        <taxon>Lachnospiraceae</taxon>
        <taxon>Acetatifactor</taxon>
    </lineage>
</organism>
<dbReference type="Proteomes" id="UP000824265">
    <property type="component" value="Unassembled WGS sequence"/>
</dbReference>
<dbReference type="EMBL" id="DXGH01000025">
    <property type="protein sequence ID" value="HIW80742.1"/>
    <property type="molecule type" value="Genomic_DNA"/>
</dbReference>
<feature type="domain" description="DUF8091" evidence="1">
    <location>
        <begin position="37"/>
        <end position="190"/>
    </location>
</feature>
<name>A0A9D1UAK6_9FIRM</name>
<gene>
    <name evidence="2" type="ORF">H9742_04300</name>
</gene>
<evidence type="ECO:0000313" key="2">
    <source>
        <dbReference type="EMBL" id="HIW80742.1"/>
    </source>
</evidence>
<reference evidence="2" key="1">
    <citation type="journal article" date="2021" name="PeerJ">
        <title>Extensive microbial diversity within the chicken gut microbiome revealed by metagenomics and culture.</title>
        <authorList>
            <person name="Gilroy R."/>
            <person name="Ravi A."/>
            <person name="Getino M."/>
            <person name="Pursley I."/>
            <person name="Horton D.L."/>
            <person name="Alikhan N.F."/>
            <person name="Baker D."/>
            <person name="Gharbi K."/>
            <person name="Hall N."/>
            <person name="Watson M."/>
            <person name="Adriaenssens E.M."/>
            <person name="Foster-Nyarko E."/>
            <person name="Jarju S."/>
            <person name="Secka A."/>
            <person name="Antonio M."/>
            <person name="Oren A."/>
            <person name="Chaudhuri R.R."/>
            <person name="La Ragione R."/>
            <person name="Hildebrand F."/>
            <person name="Pallen M.J."/>
        </authorList>
    </citation>
    <scope>NUCLEOTIDE SEQUENCE</scope>
    <source>
        <strain evidence="2">CHK195-6426</strain>
    </source>
</reference>
<protein>
    <recommendedName>
        <fullName evidence="1">DUF8091 domain-containing protein</fullName>
    </recommendedName>
</protein>
<comment type="caution">
    <text evidence="2">The sequence shown here is derived from an EMBL/GenBank/DDBJ whole genome shotgun (WGS) entry which is preliminary data.</text>
</comment>
<dbReference type="AlphaFoldDB" id="A0A9D1UAK6"/>
<dbReference type="Pfam" id="PF26351">
    <property type="entry name" value="DUF8091"/>
    <property type="match status" value="1"/>
</dbReference>
<proteinExistence type="predicted"/>
<dbReference type="InterPro" id="IPR058404">
    <property type="entry name" value="DUF8091"/>
</dbReference>
<reference evidence="2" key="2">
    <citation type="submission" date="2021-04" db="EMBL/GenBank/DDBJ databases">
        <authorList>
            <person name="Gilroy R."/>
        </authorList>
    </citation>
    <scope>NUCLEOTIDE SEQUENCE</scope>
    <source>
        <strain evidence="2">CHK195-6426</strain>
    </source>
</reference>
<evidence type="ECO:0000313" key="3">
    <source>
        <dbReference type="Proteomes" id="UP000824265"/>
    </source>
</evidence>